<dbReference type="GO" id="GO:0102208">
    <property type="term" value="F:2-polyprenyl-6-hydroxyphenol methylase activity"/>
    <property type="evidence" value="ECO:0007669"/>
    <property type="project" value="UniProtKB-EC"/>
</dbReference>
<evidence type="ECO:0000313" key="2">
    <source>
        <dbReference type="Proteomes" id="UP001589894"/>
    </source>
</evidence>
<dbReference type="EMBL" id="JBHLUE010000004">
    <property type="protein sequence ID" value="MFC0563714.1"/>
    <property type="molecule type" value="Genomic_DNA"/>
</dbReference>
<dbReference type="Proteomes" id="UP001589894">
    <property type="component" value="Unassembled WGS sequence"/>
</dbReference>
<protein>
    <submittedName>
        <fullName evidence="1">Class I SAM-dependent methyltransferase</fullName>
        <ecNumber evidence="1">2.1.1.222</ecNumber>
        <ecNumber evidence="1">2.1.1.64</ecNumber>
    </submittedName>
</protein>
<reference evidence="1 2" key="1">
    <citation type="submission" date="2024-09" db="EMBL/GenBank/DDBJ databases">
        <authorList>
            <person name="Sun Q."/>
            <person name="Mori K."/>
        </authorList>
    </citation>
    <scope>NUCLEOTIDE SEQUENCE [LARGE SCALE GENOMIC DNA]</scope>
    <source>
        <strain evidence="1 2">TBRC 2205</strain>
    </source>
</reference>
<dbReference type="RefSeq" id="WP_377336540.1">
    <property type="nucleotide sequence ID" value="NZ_JBHLUE010000004.1"/>
</dbReference>
<name>A0ABV6NSH8_9ACTN</name>
<dbReference type="Gene3D" id="3.40.50.150">
    <property type="entry name" value="Vaccinia Virus protein VP39"/>
    <property type="match status" value="1"/>
</dbReference>
<dbReference type="SUPFAM" id="SSF53335">
    <property type="entry name" value="S-adenosyl-L-methionine-dependent methyltransferases"/>
    <property type="match status" value="1"/>
</dbReference>
<keyword evidence="1" id="KW-0489">Methyltransferase</keyword>
<comment type="caution">
    <text evidence="1">The sequence shown here is derived from an EMBL/GenBank/DDBJ whole genome shotgun (WGS) entry which is preliminary data.</text>
</comment>
<dbReference type="EC" id="2.1.1.222" evidence="1"/>
<dbReference type="InterPro" id="IPR029063">
    <property type="entry name" value="SAM-dependent_MTases_sf"/>
</dbReference>
<accession>A0ABV6NSH8</accession>
<sequence length="332" mass="35653">MAYHGIDADPDPTTVRRLVFVPFLPDGACAAVPDGAGLCLPGGEVRPGQHWLLDAALRIPLLVAGYKPQRVHPFAADGDLVYAWLDGDRYTGPRPHNPVPLITGDAAGIAERLSLAGRPDQALAVRDGHRSFASQDEASYYADNRRLLEPAYLRGTTPQAASGFGGDAALWRARRRMLVDGIDRDGTFLDVGCANGLLAESVRTWAAERGLRIEPYGVDLAPGLVELARSRLPRWADRFWVGNAIDWRPADGRRFTFVHLLLDLVPAYRAADLLRHALAALVEPGGRLLTSAYQGLGGSQPAAAEQVRRLGFPVVGSSAAVDGTASTAWLDA</sequence>
<organism evidence="1 2">
    <name type="scientific">Plantactinospora siamensis</name>
    <dbReference type="NCBI Taxonomy" id="555372"/>
    <lineage>
        <taxon>Bacteria</taxon>
        <taxon>Bacillati</taxon>
        <taxon>Actinomycetota</taxon>
        <taxon>Actinomycetes</taxon>
        <taxon>Micromonosporales</taxon>
        <taxon>Micromonosporaceae</taxon>
        <taxon>Plantactinospora</taxon>
    </lineage>
</organism>
<proteinExistence type="predicted"/>
<dbReference type="EC" id="2.1.1.64" evidence="1"/>
<dbReference type="GO" id="GO:0032259">
    <property type="term" value="P:methylation"/>
    <property type="evidence" value="ECO:0007669"/>
    <property type="project" value="UniProtKB-KW"/>
</dbReference>
<dbReference type="GO" id="GO:0061542">
    <property type="term" value="F:3-demethylubiquinol 3-O-methyltransferase activity"/>
    <property type="evidence" value="ECO:0007669"/>
    <property type="project" value="UniProtKB-EC"/>
</dbReference>
<dbReference type="CDD" id="cd02440">
    <property type="entry name" value="AdoMet_MTases"/>
    <property type="match status" value="1"/>
</dbReference>
<evidence type="ECO:0000313" key="1">
    <source>
        <dbReference type="EMBL" id="MFC0563714.1"/>
    </source>
</evidence>
<keyword evidence="1" id="KW-0808">Transferase</keyword>
<keyword evidence="2" id="KW-1185">Reference proteome</keyword>
<gene>
    <name evidence="1" type="ORF">ACFFHU_05985</name>
</gene>